<comment type="caution">
    <text evidence="5">The sequence shown here is derived from an EMBL/GenBank/DDBJ whole genome shotgun (WGS) entry which is preliminary data.</text>
</comment>
<evidence type="ECO:0000256" key="1">
    <source>
        <dbReference type="ARBA" id="ARBA00001946"/>
    </source>
</evidence>
<dbReference type="AlphaFoldDB" id="A0AAD4M0M2"/>
<dbReference type="Pfam" id="PF00293">
    <property type="entry name" value="NUDIX"/>
    <property type="match status" value="1"/>
</dbReference>
<feature type="non-terminal residue" evidence="5">
    <location>
        <position position="1"/>
    </location>
</feature>
<dbReference type="PANTHER" id="PTHR43046">
    <property type="entry name" value="GDP-MANNOSE MANNOSYL HYDROLASE"/>
    <property type="match status" value="1"/>
</dbReference>
<feature type="non-terminal residue" evidence="5">
    <location>
        <position position="194"/>
    </location>
</feature>
<name>A0AAD4M0M2_9AGAM</name>
<dbReference type="PANTHER" id="PTHR43046:SF12">
    <property type="entry name" value="GDP-MANNOSE MANNOSYL HYDROLASE"/>
    <property type="match status" value="1"/>
</dbReference>
<dbReference type="Proteomes" id="UP001203297">
    <property type="component" value="Unassembled WGS sequence"/>
</dbReference>
<evidence type="ECO:0000259" key="4">
    <source>
        <dbReference type="PROSITE" id="PS51462"/>
    </source>
</evidence>
<dbReference type="GO" id="GO:0016787">
    <property type="term" value="F:hydrolase activity"/>
    <property type="evidence" value="ECO:0007669"/>
    <property type="project" value="UniProtKB-KW"/>
</dbReference>
<dbReference type="CDD" id="cd02883">
    <property type="entry name" value="NUDIX_Hydrolase"/>
    <property type="match status" value="1"/>
</dbReference>
<protein>
    <recommendedName>
        <fullName evidence="4">Nudix hydrolase domain-containing protein</fullName>
    </recommendedName>
</protein>
<evidence type="ECO:0000313" key="5">
    <source>
        <dbReference type="EMBL" id="KAI0297855.1"/>
    </source>
</evidence>
<dbReference type="PROSITE" id="PS00893">
    <property type="entry name" value="NUDIX_BOX"/>
    <property type="match status" value="1"/>
</dbReference>
<sequence>SQNSTVAIPDSYFWAHDFMLGASMVIVQPSSGKVVVVNDTARNSWFLPRGRKDIGESLEQCALREAYEESGYRVEFLPLHLPARAPAPPDRPDARRELMVSEPIFIATQGFGPYYRGTDVVDRGGQYITFCYVGQIPEDAVREESTGMSDEQHYVGTLLELDEALMRLPDIEAHITYIAYMHWQQTLGIEEQRR</sequence>
<dbReference type="Gene3D" id="3.90.79.10">
    <property type="entry name" value="Nucleoside Triphosphate Pyrophosphohydrolase"/>
    <property type="match status" value="1"/>
</dbReference>
<dbReference type="SUPFAM" id="SSF55811">
    <property type="entry name" value="Nudix"/>
    <property type="match status" value="1"/>
</dbReference>
<reference evidence="5" key="1">
    <citation type="journal article" date="2022" name="New Phytol.">
        <title>Evolutionary transition to the ectomycorrhizal habit in the genomes of a hyperdiverse lineage of mushroom-forming fungi.</title>
        <authorList>
            <person name="Looney B."/>
            <person name="Miyauchi S."/>
            <person name="Morin E."/>
            <person name="Drula E."/>
            <person name="Courty P.E."/>
            <person name="Kohler A."/>
            <person name="Kuo A."/>
            <person name="LaButti K."/>
            <person name="Pangilinan J."/>
            <person name="Lipzen A."/>
            <person name="Riley R."/>
            <person name="Andreopoulos W."/>
            <person name="He G."/>
            <person name="Johnson J."/>
            <person name="Nolan M."/>
            <person name="Tritt A."/>
            <person name="Barry K.W."/>
            <person name="Grigoriev I.V."/>
            <person name="Nagy L.G."/>
            <person name="Hibbett D."/>
            <person name="Henrissat B."/>
            <person name="Matheny P.B."/>
            <person name="Labbe J."/>
            <person name="Martin F.M."/>
        </authorList>
    </citation>
    <scope>NUCLEOTIDE SEQUENCE</scope>
    <source>
        <strain evidence="5">BPL690</strain>
    </source>
</reference>
<proteinExistence type="predicted"/>
<gene>
    <name evidence="5" type="ORF">B0F90DRAFT_1608898</name>
</gene>
<comment type="cofactor">
    <cofactor evidence="1">
        <name>Mg(2+)</name>
        <dbReference type="ChEBI" id="CHEBI:18420"/>
    </cofactor>
</comment>
<keyword evidence="2" id="KW-0378">Hydrolase</keyword>
<keyword evidence="3" id="KW-0460">Magnesium</keyword>
<evidence type="ECO:0000313" key="6">
    <source>
        <dbReference type="Proteomes" id="UP001203297"/>
    </source>
</evidence>
<dbReference type="EMBL" id="WTXG01000032">
    <property type="protein sequence ID" value="KAI0297855.1"/>
    <property type="molecule type" value="Genomic_DNA"/>
</dbReference>
<evidence type="ECO:0000256" key="2">
    <source>
        <dbReference type="ARBA" id="ARBA00022801"/>
    </source>
</evidence>
<evidence type="ECO:0000256" key="3">
    <source>
        <dbReference type="ARBA" id="ARBA00022842"/>
    </source>
</evidence>
<organism evidence="5 6">
    <name type="scientific">Multifurca ochricompacta</name>
    <dbReference type="NCBI Taxonomy" id="376703"/>
    <lineage>
        <taxon>Eukaryota</taxon>
        <taxon>Fungi</taxon>
        <taxon>Dikarya</taxon>
        <taxon>Basidiomycota</taxon>
        <taxon>Agaricomycotina</taxon>
        <taxon>Agaricomycetes</taxon>
        <taxon>Russulales</taxon>
        <taxon>Russulaceae</taxon>
        <taxon>Multifurca</taxon>
    </lineage>
</organism>
<dbReference type="InterPro" id="IPR020084">
    <property type="entry name" value="NUDIX_hydrolase_CS"/>
</dbReference>
<dbReference type="InterPro" id="IPR015797">
    <property type="entry name" value="NUDIX_hydrolase-like_dom_sf"/>
</dbReference>
<keyword evidence="6" id="KW-1185">Reference proteome</keyword>
<feature type="domain" description="Nudix hydrolase" evidence="4">
    <location>
        <begin position="17"/>
        <end position="181"/>
    </location>
</feature>
<accession>A0AAD4M0M2</accession>
<dbReference type="InterPro" id="IPR000086">
    <property type="entry name" value="NUDIX_hydrolase_dom"/>
</dbReference>
<dbReference type="PROSITE" id="PS51462">
    <property type="entry name" value="NUDIX"/>
    <property type="match status" value="1"/>
</dbReference>